<feature type="transmembrane region" description="Helical" evidence="2">
    <location>
        <begin position="95"/>
        <end position="116"/>
    </location>
</feature>
<dbReference type="Proteomes" id="UP001597156">
    <property type="component" value="Unassembled WGS sequence"/>
</dbReference>
<keyword evidence="5" id="KW-1185">Reference proteome</keyword>
<keyword evidence="2" id="KW-1133">Transmembrane helix</keyword>
<reference evidence="5" key="1">
    <citation type="journal article" date="2019" name="Int. J. Syst. Evol. Microbiol.">
        <title>The Global Catalogue of Microorganisms (GCM) 10K type strain sequencing project: providing services to taxonomists for standard genome sequencing and annotation.</title>
        <authorList>
            <consortium name="The Broad Institute Genomics Platform"/>
            <consortium name="The Broad Institute Genome Sequencing Center for Infectious Disease"/>
            <person name="Wu L."/>
            <person name="Ma J."/>
        </authorList>
    </citation>
    <scope>NUCLEOTIDE SEQUENCE [LARGE SCALE GENOMIC DNA]</scope>
    <source>
        <strain evidence="5">CCUG 71848</strain>
    </source>
</reference>
<feature type="transmembrane region" description="Helical" evidence="2">
    <location>
        <begin position="220"/>
        <end position="242"/>
    </location>
</feature>
<feature type="transmembrane region" description="Helical" evidence="2">
    <location>
        <begin position="30"/>
        <end position="49"/>
    </location>
</feature>
<feature type="transmembrane region" description="Helical" evidence="2">
    <location>
        <begin position="69"/>
        <end position="89"/>
    </location>
</feature>
<proteinExistence type="inferred from homology"/>
<keyword evidence="4" id="KW-0378">Hydrolase</keyword>
<feature type="transmembrane region" description="Helical" evidence="2">
    <location>
        <begin position="348"/>
        <end position="371"/>
    </location>
</feature>
<keyword evidence="2" id="KW-0472">Membrane</keyword>
<gene>
    <name evidence="4" type="ORF">ACFQ22_07700</name>
</gene>
<sequence length="394" mass="44641">MNKYLLAFKIECLLIGIVIIIFFVNSLSSLLTLTTVILGILTTFFGFLISNRKNINHQFLQVGNHLVKIILTFSFPTTLLTAISLLSSLPTTSRHLAWLTLTLTLIIFGGALLPFIKAILLPISQPSWQIAIGILFMTILPASFMSLRYLNATITFTIQSPIIWIFILTSLAITTYVMIYWGYQLPRLKINKDVDYRWLLLAVITLLLNLGLSAGSWSRLFFHFDLTLTPGPLYLILFTIIWTGIKEEFMFRYVFLWPLASLARGPIESRVFWSSLISSLVFGVFHAQNINSQGVLQTCLQIFAAFGIGFLFSVITLYTGTIWISIIIHSMIDLIGFPATNSVFTGKTSLFLIEFIIATRVIELIVAFLLIRNKKNQQAFSTTLNRLRQNQLNF</sequence>
<feature type="transmembrane region" description="Helical" evidence="2">
    <location>
        <begin position="195"/>
        <end position="214"/>
    </location>
</feature>
<dbReference type="RefSeq" id="WP_121978154.1">
    <property type="nucleotide sequence ID" value="NZ_JBHTLH010000019.1"/>
</dbReference>
<feature type="transmembrane region" description="Helical" evidence="2">
    <location>
        <begin position="162"/>
        <end position="183"/>
    </location>
</feature>
<feature type="transmembrane region" description="Helical" evidence="2">
    <location>
        <begin position="7"/>
        <end position="24"/>
    </location>
</feature>
<keyword evidence="2" id="KW-0812">Transmembrane</keyword>
<evidence type="ECO:0000256" key="1">
    <source>
        <dbReference type="ARBA" id="ARBA00009067"/>
    </source>
</evidence>
<evidence type="ECO:0000259" key="3">
    <source>
        <dbReference type="Pfam" id="PF02517"/>
    </source>
</evidence>
<feature type="transmembrane region" description="Helical" evidence="2">
    <location>
        <begin position="302"/>
        <end position="328"/>
    </location>
</feature>
<name>A0ABW3PPB4_9LACO</name>
<feature type="domain" description="CAAX prenyl protease 2/Lysostaphin resistance protein A-like" evidence="3">
    <location>
        <begin position="231"/>
        <end position="335"/>
    </location>
</feature>
<dbReference type="EC" id="3.4.-.-" evidence="4"/>
<organism evidence="4 5">
    <name type="scientific">Lentilactobacillus raoultii</name>
    <dbReference type="NCBI Taxonomy" id="1987503"/>
    <lineage>
        <taxon>Bacteria</taxon>
        <taxon>Bacillati</taxon>
        <taxon>Bacillota</taxon>
        <taxon>Bacilli</taxon>
        <taxon>Lactobacillales</taxon>
        <taxon>Lactobacillaceae</taxon>
        <taxon>Lentilactobacillus</taxon>
    </lineage>
</organism>
<evidence type="ECO:0000313" key="5">
    <source>
        <dbReference type="Proteomes" id="UP001597156"/>
    </source>
</evidence>
<dbReference type="Pfam" id="PF02517">
    <property type="entry name" value="Rce1-like"/>
    <property type="match status" value="1"/>
</dbReference>
<protein>
    <submittedName>
        <fullName evidence="4">CPBP family intramembrane glutamic endopeptidase</fullName>
        <ecNumber evidence="4">3.4.-.-</ecNumber>
    </submittedName>
</protein>
<dbReference type="GO" id="GO:0016787">
    <property type="term" value="F:hydrolase activity"/>
    <property type="evidence" value="ECO:0007669"/>
    <property type="project" value="UniProtKB-KW"/>
</dbReference>
<dbReference type="EMBL" id="JBHTLH010000019">
    <property type="protein sequence ID" value="MFD1125236.1"/>
    <property type="molecule type" value="Genomic_DNA"/>
</dbReference>
<evidence type="ECO:0000256" key="2">
    <source>
        <dbReference type="SAM" id="Phobius"/>
    </source>
</evidence>
<accession>A0ABW3PPB4</accession>
<evidence type="ECO:0000313" key="4">
    <source>
        <dbReference type="EMBL" id="MFD1125236.1"/>
    </source>
</evidence>
<comment type="similarity">
    <text evidence="1">Belongs to the UPF0177 family.</text>
</comment>
<dbReference type="InterPro" id="IPR003675">
    <property type="entry name" value="Rce1/LyrA-like_dom"/>
</dbReference>
<feature type="transmembrane region" description="Helical" evidence="2">
    <location>
        <begin position="128"/>
        <end position="150"/>
    </location>
</feature>
<comment type="caution">
    <text evidence="4">The sequence shown here is derived from an EMBL/GenBank/DDBJ whole genome shotgun (WGS) entry which is preliminary data.</text>
</comment>